<feature type="transmembrane region" description="Helical" evidence="5">
    <location>
        <begin position="351"/>
        <end position="368"/>
    </location>
</feature>
<evidence type="ECO:0000313" key="7">
    <source>
        <dbReference type="EMBL" id="KAH0814633.1"/>
    </source>
</evidence>
<dbReference type="InterPro" id="IPR036259">
    <property type="entry name" value="MFS_trans_sf"/>
</dbReference>
<dbReference type="PROSITE" id="PS50850">
    <property type="entry name" value="MFS"/>
    <property type="match status" value="1"/>
</dbReference>
<evidence type="ECO:0000256" key="5">
    <source>
        <dbReference type="SAM" id="Phobius"/>
    </source>
</evidence>
<accession>A0A8J6HHT0</accession>
<feature type="transmembrane region" description="Helical" evidence="5">
    <location>
        <begin position="211"/>
        <end position="233"/>
    </location>
</feature>
<feature type="domain" description="Major facilitator superfamily (MFS) profile" evidence="6">
    <location>
        <begin position="72"/>
        <end position="491"/>
    </location>
</feature>
<reference evidence="7" key="2">
    <citation type="submission" date="2021-08" db="EMBL/GenBank/DDBJ databases">
        <authorList>
            <person name="Eriksson T."/>
        </authorList>
    </citation>
    <scope>NUCLEOTIDE SEQUENCE</scope>
    <source>
        <strain evidence="7">Stoneville</strain>
        <tissue evidence="7">Whole head</tissue>
    </source>
</reference>
<dbReference type="Gene3D" id="1.20.1250.20">
    <property type="entry name" value="MFS general substrate transporter like domains"/>
    <property type="match status" value="1"/>
</dbReference>
<evidence type="ECO:0000256" key="1">
    <source>
        <dbReference type="ARBA" id="ARBA00004141"/>
    </source>
</evidence>
<feature type="transmembrane region" description="Helical" evidence="5">
    <location>
        <begin position="561"/>
        <end position="578"/>
    </location>
</feature>
<feature type="transmembrane region" description="Helical" evidence="5">
    <location>
        <begin position="239"/>
        <end position="258"/>
    </location>
</feature>
<evidence type="ECO:0000256" key="3">
    <source>
        <dbReference type="ARBA" id="ARBA00022989"/>
    </source>
</evidence>
<feature type="transmembrane region" description="Helical" evidence="5">
    <location>
        <begin position="154"/>
        <end position="171"/>
    </location>
</feature>
<dbReference type="GO" id="GO:0016020">
    <property type="term" value="C:membrane"/>
    <property type="evidence" value="ECO:0007669"/>
    <property type="project" value="UniProtKB-SubCell"/>
</dbReference>
<feature type="transmembrane region" description="Helical" evidence="5">
    <location>
        <begin position="323"/>
        <end position="345"/>
    </location>
</feature>
<keyword evidence="2 5" id="KW-0812">Transmembrane</keyword>
<keyword evidence="4 5" id="KW-0472">Membrane</keyword>
<evidence type="ECO:0000313" key="8">
    <source>
        <dbReference type="Proteomes" id="UP000719412"/>
    </source>
</evidence>
<dbReference type="SUPFAM" id="SSF103473">
    <property type="entry name" value="MFS general substrate transporter"/>
    <property type="match status" value="1"/>
</dbReference>
<reference evidence="7" key="1">
    <citation type="journal article" date="2020" name="J Insects Food Feed">
        <title>The yellow mealworm (Tenebrio molitor) genome: a resource for the emerging insects as food and feed industry.</title>
        <authorList>
            <person name="Eriksson T."/>
            <person name="Andere A."/>
            <person name="Kelstrup H."/>
            <person name="Emery V."/>
            <person name="Picard C."/>
        </authorList>
    </citation>
    <scope>NUCLEOTIDE SEQUENCE</scope>
    <source>
        <strain evidence="7">Stoneville</strain>
        <tissue evidence="7">Whole head</tissue>
    </source>
</reference>
<dbReference type="GO" id="GO:0022857">
    <property type="term" value="F:transmembrane transporter activity"/>
    <property type="evidence" value="ECO:0007669"/>
    <property type="project" value="InterPro"/>
</dbReference>
<comment type="subcellular location">
    <subcellularLocation>
        <location evidence="1">Membrane</location>
        <topology evidence="1">Multi-pass membrane protein</topology>
    </subcellularLocation>
</comment>
<dbReference type="AlphaFoldDB" id="A0A8J6HHT0"/>
<feature type="transmembrane region" description="Helical" evidence="5">
    <location>
        <begin position="438"/>
        <end position="459"/>
    </location>
</feature>
<feature type="transmembrane region" description="Helical" evidence="5">
    <location>
        <begin position="523"/>
        <end position="541"/>
    </location>
</feature>
<dbReference type="CDD" id="cd17317">
    <property type="entry name" value="MFS_SLC22"/>
    <property type="match status" value="1"/>
</dbReference>
<feature type="transmembrane region" description="Helical" evidence="5">
    <location>
        <begin position="177"/>
        <end position="199"/>
    </location>
</feature>
<dbReference type="Proteomes" id="UP000719412">
    <property type="component" value="Unassembled WGS sequence"/>
</dbReference>
<evidence type="ECO:0000256" key="2">
    <source>
        <dbReference type="ARBA" id="ARBA00022692"/>
    </source>
</evidence>
<comment type="caution">
    <text evidence="7">The sequence shown here is derived from an EMBL/GenBank/DDBJ whole genome shotgun (WGS) entry which is preliminary data.</text>
</comment>
<protein>
    <recommendedName>
        <fullName evidence="6">Major facilitator superfamily (MFS) profile domain-containing protein</fullName>
    </recommendedName>
</protein>
<keyword evidence="3 5" id="KW-1133">Transmembrane helix</keyword>
<feature type="transmembrane region" description="Helical" evidence="5">
    <location>
        <begin position="465"/>
        <end position="486"/>
    </location>
</feature>
<sequence>MMDLDDVLPHVGEFGRYQKLVLWFILLPGTFPCGFHAYNQLFMAATPEHWCKVDGLDQHDLKLVRNIRMYDLNYTNTSLEFYESVNYTTVSTIPCKHGWVYDKQGHENTVITEWDLVCDRDLSATLALVLLGIGGLIGNYIFGYVQDGVGRKPAFFIYLFIQCVFGTATAFAQNFTTWVVCRVGVGFTVPAILGTPYVLAIELVGPRHRTLVTILVNIAYSLALVSLSIIVWAVRDWRLLALATTLPFVTLFFHWWLLPESPRWLLAQGRVKEAEKILVQMARINGRKLPDNVFAELEVKHDEESTYGIKHLFQSTNLRRKTVIITFIWFTNTSVYVGLSYYAPVLGGDEYLNFFLAGAVELPTYLFLWPATERWGRRWALCASMVVGGSACLATFLVQNDSVITLGLYCIGKMGISSSFVILPLMASELYPTVVRGLGMSVSSMMGMLGPVLIPLVNYLGSDMLTLPLIIMGTMLVMGGACSLLLPETLNQHLPQTLQDAEKAGLDCFACCTPPQLDVEIRALHETIFILAVIFLSTLYIQSKKSTAEKIFGVYSQPGNWYYLKFASFFLLLWTGRLKTKLKLIPVEELERMKPLSDHEKAFDATFFQAVSKNGFYFCGGIERRHRAKANGLFYIAVPEMGLLESLKLPNTLLDADPGSVLLMKEYSAEGISFTPDKPMKRWYVSFNGKMSTKEPRQAFQRQTGRRMDVGLLQRAHQTHYEQMGYFTGTLTVENKSYRLKMDAFRDHSFGELQERLDLMLYLEDRTRVSLGVVSQPATTSLLEMGYVVLPDKSIHFIENCDLVLYQHGENGTPGKNYAFSFNTNNETKQRGSEVN</sequence>
<evidence type="ECO:0000259" key="6">
    <source>
        <dbReference type="PROSITE" id="PS50850"/>
    </source>
</evidence>
<name>A0A8J6HHT0_TENMO</name>
<feature type="transmembrane region" description="Helical" evidence="5">
    <location>
        <begin position="380"/>
        <end position="398"/>
    </location>
</feature>
<dbReference type="InterPro" id="IPR020846">
    <property type="entry name" value="MFS_dom"/>
</dbReference>
<evidence type="ECO:0000256" key="4">
    <source>
        <dbReference type="ARBA" id="ARBA00023136"/>
    </source>
</evidence>
<gene>
    <name evidence="7" type="ORF">GEV33_008157</name>
</gene>
<feature type="transmembrane region" description="Helical" evidence="5">
    <location>
        <begin position="404"/>
        <end position="426"/>
    </location>
</feature>
<keyword evidence="8" id="KW-1185">Reference proteome</keyword>
<proteinExistence type="predicted"/>
<dbReference type="InterPro" id="IPR005828">
    <property type="entry name" value="MFS_sugar_transport-like"/>
</dbReference>
<organism evidence="7 8">
    <name type="scientific">Tenebrio molitor</name>
    <name type="common">Yellow mealworm beetle</name>
    <dbReference type="NCBI Taxonomy" id="7067"/>
    <lineage>
        <taxon>Eukaryota</taxon>
        <taxon>Metazoa</taxon>
        <taxon>Ecdysozoa</taxon>
        <taxon>Arthropoda</taxon>
        <taxon>Hexapoda</taxon>
        <taxon>Insecta</taxon>
        <taxon>Pterygota</taxon>
        <taxon>Neoptera</taxon>
        <taxon>Endopterygota</taxon>
        <taxon>Coleoptera</taxon>
        <taxon>Polyphaga</taxon>
        <taxon>Cucujiformia</taxon>
        <taxon>Tenebrionidae</taxon>
        <taxon>Tenebrio</taxon>
    </lineage>
</organism>
<dbReference type="PANTHER" id="PTHR24064">
    <property type="entry name" value="SOLUTE CARRIER FAMILY 22 MEMBER"/>
    <property type="match status" value="1"/>
</dbReference>
<dbReference type="EMBL" id="JABDTM020024089">
    <property type="protein sequence ID" value="KAH0814633.1"/>
    <property type="molecule type" value="Genomic_DNA"/>
</dbReference>
<feature type="transmembrane region" description="Helical" evidence="5">
    <location>
        <begin position="122"/>
        <end position="142"/>
    </location>
</feature>
<feature type="transmembrane region" description="Helical" evidence="5">
    <location>
        <begin position="20"/>
        <end position="38"/>
    </location>
</feature>
<dbReference type="Pfam" id="PF00083">
    <property type="entry name" value="Sugar_tr"/>
    <property type="match status" value="1"/>
</dbReference>